<gene>
    <name evidence="1" type="ORF">GCM10011573_12730</name>
</gene>
<name>A0ABQ1NTK6_9ENTE</name>
<comment type="caution">
    <text evidence="1">The sequence shown here is derived from an EMBL/GenBank/DDBJ whole genome shotgun (WGS) entry which is preliminary data.</text>
</comment>
<dbReference type="Proteomes" id="UP000630615">
    <property type="component" value="Unassembled WGS sequence"/>
</dbReference>
<dbReference type="EMBL" id="BMKI01000002">
    <property type="protein sequence ID" value="GGC84575.1"/>
    <property type="molecule type" value="Genomic_DNA"/>
</dbReference>
<keyword evidence="2" id="KW-1185">Reference proteome</keyword>
<evidence type="ECO:0000313" key="2">
    <source>
        <dbReference type="Proteomes" id="UP000630615"/>
    </source>
</evidence>
<evidence type="ECO:0008006" key="3">
    <source>
        <dbReference type="Google" id="ProtNLM"/>
    </source>
</evidence>
<reference evidence="2" key="1">
    <citation type="journal article" date="2019" name="Int. J. Syst. Evol. Microbiol.">
        <title>The Global Catalogue of Microorganisms (GCM) 10K type strain sequencing project: providing services to taxonomists for standard genome sequencing and annotation.</title>
        <authorList>
            <consortium name="The Broad Institute Genomics Platform"/>
            <consortium name="The Broad Institute Genome Sequencing Center for Infectious Disease"/>
            <person name="Wu L."/>
            <person name="Ma J."/>
        </authorList>
    </citation>
    <scope>NUCLEOTIDE SEQUENCE [LARGE SCALE GENOMIC DNA]</scope>
    <source>
        <strain evidence="2">CGMCC 1.15942</strain>
    </source>
</reference>
<organism evidence="1 2">
    <name type="scientific">Enterococcus wangshanyuanii</name>
    <dbReference type="NCBI Taxonomy" id="2005703"/>
    <lineage>
        <taxon>Bacteria</taxon>
        <taxon>Bacillati</taxon>
        <taxon>Bacillota</taxon>
        <taxon>Bacilli</taxon>
        <taxon>Lactobacillales</taxon>
        <taxon>Enterococcaceae</taxon>
        <taxon>Enterococcus</taxon>
    </lineage>
</organism>
<dbReference type="RefSeq" id="WP_088269101.1">
    <property type="nucleotide sequence ID" value="NZ_BMKI01000002.1"/>
</dbReference>
<proteinExistence type="predicted"/>
<protein>
    <recommendedName>
        <fullName evidence="3">YozE SAM-like domain-containing protein</fullName>
    </recommendedName>
</protein>
<sequence length="76" mass="8867">MEIQQFDKIFSKVVDELDKDTVLPTEDLRADVDPYTDENGMLDPISAGSYFREKSIQYSVQLVHRLFTELINEKQL</sequence>
<accession>A0ABQ1NTK6</accession>
<evidence type="ECO:0000313" key="1">
    <source>
        <dbReference type="EMBL" id="GGC84575.1"/>
    </source>
</evidence>